<accession>A0A415ME70</accession>
<comment type="caution">
    <text evidence="1">The sequence shown here is derived from an EMBL/GenBank/DDBJ whole genome shotgun (WGS) entry which is preliminary data.</text>
</comment>
<gene>
    <name evidence="1" type="ORF">DW007_03135</name>
</gene>
<proteinExistence type="predicted"/>
<name>A0A415ME70_9FIRM</name>
<evidence type="ECO:0000313" key="2">
    <source>
        <dbReference type="Proteomes" id="UP000285201"/>
    </source>
</evidence>
<reference evidence="1 2" key="1">
    <citation type="submission" date="2018-08" db="EMBL/GenBank/DDBJ databases">
        <title>A genome reference for cultivated species of the human gut microbiota.</title>
        <authorList>
            <person name="Zou Y."/>
            <person name="Xue W."/>
            <person name="Luo G."/>
        </authorList>
    </citation>
    <scope>NUCLEOTIDE SEQUENCE [LARGE SCALE GENOMIC DNA]</scope>
    <source>
        <strain evidence="1 2">AF36-7BH</strain>
    </source>
</reference>
<dbReference type="AlphaFoldDB" id="A0A415ME70"/>
<sequence length="170" mass="20311">MKYNLEFSGKDCNDEKYTMLGTVEISESKCFQYGNGKIIKFNVTEKEKGYSNTNSYDIRYDTRYKNDKEIEYIRKFIKDNFSQVVETSIVIYKINENMDMSTFIKVGNRREAYKDYCEFESDFDDNCRTELSYEEFCKELNKGYGNSDCIQIARLYEDTKGVVWYDNEYI</sequence>
<organism evidence="1 2">
    <name type="scientific">Lachnospira eligens</name>
    <dbReference type="NCBI Taxonomy" id="39485"/>
    <lineage>
        <taxon>Bacteria</taxon>
        <taxon>Bacillati</taxon>
        <taxon>Bacillota</taxon>
        <taxon>Clostridia</taxon>
        <taxon>Lachnospirales</taxon>
        <taxon>Lachnospiraceae</taxon>
        <taxon>Lachnospira</taxon>
    </lineage>
</organism>
<dbReference type="Proteomes" id="UP000285201">
    <property type="component" value="Unassembled WGS sequence"/>
</dbReference>
<dbReference type="EMBL" id="QROY01000002">
    <property type="protein sequence ID" value="RHL71156.1"/>
    <property type="molecule type" value="Genomic_DNA"/>
</dbReference>
<evidence type="ECO:0000313" key="1">
    <source>
        <dbReference type="EMBL" id="RHL71156.1"/>
    </source>
</evidence>
<protein>
    <submittedName>
        <fullName evidence="1">Uncharacterized protein</fullName>
    </submittedName>
</protein>
<dbReference type="RefSeq" id="WP_118370076.1">
    <property type="nucleotide sequence ID" value="NZ_QROY01000002.1"/>
</dbReference>